<dbReference type="EMBL" id="BARU01012811">
    <property type="protein sequence ID" value="GAH31477.1"/>
    <property type="molecule type" value="Genomic_DNA"/>
</dbReference>
<evidence type="ECO:0000313" key="1">
    <source>
        <dbReference type="EMBL" id="GAH31477.1"/>
    </source>
</evidence>
<organism evidence="1">
    <name type="scientific">marine sediment metagenome</name>
    <dbReference type="NCBI Taxonomy" id="412755"/>
    <lineage>
        <taxon>unclassified sequences</taxon>
        <taxon>metagenomes</taxon>
        <taxon>ecological metagenomes</taxon>
    </lineage>
</organism>
<feature type="non-terminal residue" evidence="1">
    <location>
        <position position="1"/>
    </location>
</feature>
<accession>X1EFV8</accession>
<protein>
    <submittedName>
        <fullName evidence="1">Uncharacterized protein</fullName>
    </submittedName>
</protein>
<dbReference type="AlphaFoldDB" id="X1EFV8"/>
<comment type="caution">
    <text evidence="1">The sequence shown here is derived from an EMBL/GenBank/DDBJ whole genome shotgun (WGS) entry which is preliminary data.</text>
</comment>
<proteinExistence type="predicted"/>
<gene>
    <name evidence="1" type="ORF">S03H2_23451</name>
</gene>
<name>X1EFV8_9ZZZZ</name>
<sequence length="30" mass="3336">ESSNSNVNTNNYNLLSGLLKEFFNVDNNSS</sequence>
<reference evidence="1" key="1">
    <citation type="journal article" date="2014" name="Front. Microbiol.">
        <title>High frequency of phylogenetically diverse reductive dehalogenase-homologous genes in deep subseafloor sedimentary metagenomes.</title>
        <authorList>
            <person name="Kawai M."/>
            <person name="Futagami T."/>
            <person name="Toyoda A."/>
            <person name="Takaki Y."/>
            <person name="Nishi S."/>
            <person name="Hori S."/>
            <person name="Arai W."/>
            <person name="Tsubouchi T."/>
            <person name="Morono Y."/>
            <person name="Uchiyama I."/>
            <person name="Ito T."/>
            <person name="Fujiyama A."/>
            <person name="Inagaki F."/>
            <person name="Takami H."/>
        </authorList>
    </citation>
    <scope>NUCLEOTIDE SEQUENCE</scope>
    <source>
        <strain evidence="1">Expedition CK06-06</strain>
    </source>
</reference>